<dbReference type="Gene3D" id="3.50.30.30">
    <property type="match status" value="1"/>
</dbReference>
<dbReference type="InterPro" id="IPR007484">
    <property type="entry name" value="Peptidase_M28"/>
</dbReference>
<evidence type="ECO:0000313" key="2">
    <source>
        <dbReference type="EMBL" id="ATY84559.1"/>
    </source>
</evidence>
<dbReference type="Gene3D" id="3.40.630.10">
    <property type="entry name" value="Zn peptidases"/>
    <property type="match status" value="1"/>
</dbReference>
<dbReference type="PANTHER" id="PTHR10404">
    <property type="entry name" value="N-ACETYLATED-ALPHA-LINKED ACIDIC DIPEPTIDASE"/>
    <property type="match status" value="1"/>
</dbReference>
<evidence type="ECO:0000259" key="1">
    <source>
        <dbReference type="Pfam" id="PF04389"/>
    </source>
</evidence>
<keyword evidence="3" id="KW-1185">Reference proteome</keyword>
<reference evidence="3" key="1">
    <citation type="submission" date="2017-11" db="EMBL/GenBank/DDBJ databases">
        <title>Complete Genome Sequence of Kyrpidia sp. Strain EA-1, a thermophilic, hydrogen-oxidizing Bacterium, isolated from the Azores.</title>
        <authorList>
            <person name="Reiner J.E."/>
            <person name="Lapp C.J."/>
            <person name="Bunk B."/>
            <person name="Gescher J."/>
        </authorList>
    </citation>
    <scope>NUCLEOTIDE SEQUENCE [LARGE SCALE GENOMIC DNA]</scope>
    <source>
        <strain evidence="3">EA-1</strain>
    </source>
</reference>
<dbReference type="Pfam" id="PF04389">
    <property type="entry name" value="Peptidase_M28"/>
    <property type="match status" value="1"/>
</dbReference>
<dbReference type="GO" id="GO:0004180">
    <property type="term" value="F:carboxypeptidase activity"/>
    <property type="evidence" value="ECO:0007669"/>
    <property type="project" value="TreeGrafter"/>
</dbReference>
<dbReference type="InterPro" id="IPR039373">
    <property type="entry name" value="Peptidase_M28B"/>
</dbReference>
<gene>
    <name evidence="2" type="ORF">CVV65_06025</name>
</gene>
<dbReference type="Proteomes" id="UP000231932">
    <property type="component" value="Chromosome"/>
</dbReference>
<name>A0A2K8N5D0_9BACL</name>
<proteinExistence type="predicted"/>
<sequence>MPVRSIDKSERELIAAVDRVRLVEWNRRLVREVRLSGSAEEARAFDEVQAELERLGFTTKRMSTDAYISLPIRASLEVNGEAVDCITHSMSASVQDLQASLVDLAPLPPDRWSADILAGRVGLTDGLAVPGLVVRAMECGAAGMVFVNGDLTYEMIVSPVWGHPTPETLDRLPTIPVVSVTRHGGERIRELMRGGTAECVMTTVVDTGIRPIPVLTAEINGRETPEDFVLFSGHIDSWHYGAMDNASANALMVEVARVVAAHRYELRRSLRLAFWSGHSHGRYAGSAWYCDTHWEELHEHCMVHINVDSVGGRGATVLSEANAMAETKPLAAEVIEALTGQSFVGTRYGRSGDQSFWGPGVPSLFMGLSEQPASDDPAARAFAQLFGGGNTGGFGWWWHTTEDTLDKIDPDLLVRDTQIYLLVIWRFLTDPLLPITCSKAALDVESALMRWQSRAGEHLDLSEAIRRARELTQRLRAIDAQMPDLQDPAARETCNRLIMRMCRLLVPLNYVKGSPFDHDLALSQSPLPKLADIDRLAAEAPGTLRHRALQTALRRRSNEVCHTLKEAIRLADEWSDVLTNARRQEEGASE</sequence>
<feature type="domain" description="Peptidase M28" evidence="1">
    <location>
        <begin position="216"/>
        <end position="419"/>
    </location>
</feature>
<dbReference type="PANTHER" id="PTHR10404:SF46">
    <property type="entry name" value="VACUOLAR PROTEIN SORTING-ASSOCIATED PROTEIN 70"/>
    <property type="match status" value="1"/>
</dbReference>
<evidence type="ECO:0000313" key="3">
    <source>
        <dbReference type="Proteomes" id="UP000231932"/>
    </source>
</evidence>
<dbReference type="SUPFAM" id="SSF53187">
    <property type="entry name" value="Zn-dependent exopeptidases"/>
    <property type="match status" value="1"/>
</dbReference>
<dbReference type="OrthoDB" id="9769665at2"/>
<protein>
    <recommendedName>
        <fullName evidence="1">Peptidase M28 domain-containing protein</fullName>
    </recommendedName>
</protein>
<organism evidence="2 3">
    <name type="scientific">Kyrpidia spormannii</name>
    <dbReference type="NCBI Taxonomy" id="2055160"/>
    <lineage>
        <taxon>Bacteria</taxon>
        <taxon>Bacillati</taxon>
        <taxon>Bacillota</taxon>
        <taxon>Bacilli</taxon>
        <taxon>Bacillales</taxon>
        <taxon>Alicyclobacillaceae</taxon>
        <taxon>Kyrpidia</taxon>
    </lineage>
</organism>
<accession>A0A2K8N5D0</accession>
<dbReference type="EMBL" id="CP024955">
    <property type="protein sequence ID" value="ATY84559.1"/>
    <property type="molecule type" value="Genomic_DNA"/>
</dbReference>
<dbReference type="AlphaFoldDB" id="A0A2K8N5D0"/>
<dbReference type="KEGG" id="kyr:CVV65_06025"/>